<comment type="subcellular location">
    <subcellularLocation>
        <location evidence="2">Cell membrane</location>
        <topology evidence="2">Multi-pass membrane protein</topology>
    </subcellularLocation>
</comment>
<evidence type="ECO:0000256" key="11">
    <source>
        <dbReference type="ARBA" id="ARBA00023136"/>
    </source>
</evidence>
<comment type="cofactor">
    <cofactor evidence="1">
        <name>heme b</name>
        <dbReference type="ChEBI" id="CHEBI:60344"/>
    </cofactor>
</comment>
<keyword evidence="4" id="KW-1003">Cell membrane</keyword>
<dbReference type="GO" id="GO:0046872">
    <property type="term" value="F:metal ion binding"/>
    <property type="evidence" value="ECO:0007669"/>
    <property type="project" value="UniProtKB-KW"/>
</dbReference>
<evidence type="ECO:0000256" key="4">
    <source>
        <dbReference type="ARBA" id="ARBA00022475"/>
    </source>
</evidence>
<name>A0A158EDY3_9BURK</name>
<dbReference type="EMBL" id="FCOX02000059">
    <property type="protein sequence ID" value="SAL04087.1"/>
    <property type="molecule type" value="Genomic_DNA"/>
</dbReference>
<evidence type="ECO:0000256" key="6">
    <source>
        <dbReference type="ARBA" id="ARBA00022692"/>
    </source>
</evidence>
<dbReference type="GO" id="GO:0005886">
    <property type="term" value="C:plasma membrane"/>
    <property type="evidence" value="ECO:0007669"/>
    <property type="project" value="UniProtKB-SubCell"/>
</dbReference>
<keyword evidence="7" id="KW-0479">Metal-binding</keyword>
<gene>
    <name evidence="15" type="ORF">AWB78_06792</name>
</gene>
<dbReference type="GO" id="GO:0022904">
    <property type="term" value="P:respiratory electron transport chain"/>
    <property type="evidence" value="ECO:0007669"/>
    <property type="project" value="InterPro"/>
</dbReference>
<evidence type="ECO:0000313" key="16">
    <source>
        <dbReference type="Proteomes" id="UP000071859"/>
    </source>
</evidence>
<feature type="transmembrane region" description="Helical" evidence="13">
    <location>
        <begin position="47"/>
        <end position="67"/>
    </location>
</feature>
<keyword evidence="5" id="KW-0349">Heme</keyword>
<dbReference type="InterPro" id="IPR011577">
    <property type="entry name" value="Cyt_b561_bac/Ni-Hgenase"/>
</dbReference>
<protein>
    <submittedName>
        <fullName evidence="15">Cytochrome B561</fullName>
    </submittedName>
</protein>
<evidence type="ECO:0000256" key="3">
    <source>
        <dbReference type="ARBA" id="ARBA00022448"/>
    </source>
</evidence>
<evidence type="ECO:0000256" key="12">
    <source>
        <dbReference type="ARBA" id="ARBA00037975"/>
    </source>
</evidence>
<dbReference type="AlphaFoldDB" id="A0A158EDY3"/>
<keyword evidence="9 13" id="KW-1133">Transmembrane helix</keyword>
<dbReference type="InterPro" id="IPR016174">
    <property type="entry name" value="Di-haem_cyt_TM"/>
</dbReference>
<keyword evidence="11 13" id="KW-0472">Membrane</keyword>
<keyword evidence="10" id="KW-0408">Iron</keyword>
<evidence type="ECO:0000256" key="9">
    <source>
        <dbReference type="ARBA" id="ARBA00022989"/>
    </source>
</evidence>
<dbReference type="GO" id="GO:0009055">
    <property type="term" value="F:electron transfer activity"/>
    <property type="evidence" value="ECO:0007669"/>
    <property type="project" value="InterPro"/>
</dbReference>
<dbReference type="Pfam" id="PF01292">
    <property type="entry name" value="Ni_hydr_CYTB"/>
    <property type="match status" value="1"/>
</dbReference>
<comment type="similarity">
    <text evidence="12">Belongs to the cytochrome b561 family.</text>
</comment>
<evidence type="ECO:0000256" key="5">
    <source>
        <dbReference type="ARBA" id="ARBA00022617"/>
    </source>
</evidence>
<evidence type="ECO:0000313" key="15">
    <source>
        <dbReference type="EMBL" id="SAL04087.1"/>
    </source>
</evidence>
<accession>A0A158EDY3</accession>
<evidence type="ECO:0000259" key="14">
    <source>
        <dbReference type="Pfam" id="PF01292"/>
    </source>
</evidence>
<keyword evidence="6 13" id="KW-0812">Transmembrane</keyword>
<dbReference type="RefSeq" id="WP_062610879.1">
    <property type="nucleotide sequence ID" value="NZ_FCOX02000059.1"/>
</dbReference>
<dbReference type="Proteomes" id="UP000071859">
    <property type="component" value="Unassembled WGS sequence"/>
</dbReference>
<organism evidence="15 16">
    <name type="scientific">Caballeronia calidae</name>
    <dbReference type="NCBI Taxonomy" id="1777139"/>
    <lineage>
        <taxon>Bacteria</taxon>
        <taxon>Pseudomonadati</taxon>
        <taxon>Pseudomonadota</taxon>
        <taxon>Betaproteobacteria</taxon>
        <taxon>Burkholderiales</taxon>
        <taxon>Burkholderiaceae</taxon>
        <taxon>Caballeronia</taxon>
    </lineage>
</organism>
<keyword evidence="16" id="KW-1185">Reference proteome</keyword>
<evidence type="ECO:0000256" key="2">
    <source>
        <dbReference type="ARBA" id="ARBA00004651"/>
    </source>
</evidence>
<dbReference type="PANTHER" id="PTHR30529">
    <property type="entry name" value="CYTOCHROME B561"/>
    <property type="match status" value="1"/>
</dbReference>
<proteinExistence type="inferred from homology"/>
<reference evidence="15" key="1">
    <citation type="submission" date="2016-01" db="EMBL/GenBank/DDBJ databases">
        <authorList>
            <person name="Peeters C."/>
        </authorList>
    </citation>
    <scope>NUCLEOTIDE SEQUENCE</scope>
    <source>
        <strain evidence="15">LMG 29321</strain>
    </source>
</reference>
<feature type="domain" description="Cytochrome b561 bacterial/Ni-hydrogenase" evidence="14">
    <location>
        <begin position="8"/>
        <end position="178"/>
    </location>
</feature>
<dbReference type="GO" id="GO:0020037">
    <property type="term" value="F:heme binding"/>
    <property type="evidence" value="ECO:0007669"/>
    <property type="project" value="TreeGrafter"/>
</dbReference>
<dbReference type="PANTHER" id="PTHR30529:SF3">
    <property type="entry name" value="CYTOCHROME B561 HOMOLOG 1"/>
    <property type="match status" value="1"/>
</dbReference>
<dbReference type="Gene3D" id="1.20.950.20">
    <property type="entry name" value="Transmembrane di-heme cytochromes, Chain C"/>
    <property type="match status" value="1"/>
</dbReference>
<evidence type="ECO:0000256" key="10">
    <source>
        <dbReference type="ARBA" id="ARBA00023004"/>
    </source>
</evidence>
<comment type="caution">
    <text evidence="15">The sequence shown here is derived from an EMBL/GenBank/DDBJ whole genome shotgun (WGS) entry which is preliminary data.</text>
</comment>
<dbReference type="OrthoDB" id="8723024at2"/>
<evidence type="ECO:0000256" key="8">
    <source>
        <dbReference type="ARBA" id="ARBA00022982"/>
    </source>
</evidence>
<dbReference type="InterPro" id="IPR052168">
    <property type="entry name" value="Cytochrome_b561_oxidase"/>
</dbReference>
<evidence type="ECO:0000256" key="1">
    <source>
        <dbReference type="ARBA" id="ARBA00001970"/>
    </source>
</evidence>
<feature type="transmembrane region" description="Helical" evidence="13">
    <location>
        <begin position="146"/>
        <end position="168"/>
    </location>
</feature>
<feature type="transmembrane region" description="Helical" evidence="13">
    <location>
        <begin position="87"/>
        <end position="108"/>
    </location>
</feature>
<evidence type="ECO:0000256" key="13">
    <source>
        <dbReference type="SAM" id="Phobius"/>
    </source>
</evidence>
<sequence>MRYEPASVYNAPARLFHWLTALLLLLQYVLAWTMPDVHRDTKPIGLIAWHLGVGMVIILLVLVRLLWRSAHAAPPEPATLPPALRALARYTHGLLYVLLIAIPLMGWANASSRGWPVTLFGFIPMPPLSPAGSSVGHALGDWHRNVAWVLIALAGVHIAGALFHQFVLRDGTLDRMLPAHRKQAASKQ</sequence>
<keyword evidence="3" id="KW-0813">Transport</keyword>
<keyword evidence="8" id="KW-0249">Electron transport</keyword>
<dbReference type="SUPFAM" id="SSF81342">
    <property type="entry name" value="Transmembrane di-heme cytochromes"/>
    <property type="match status" value="1"/>
</dbReference>
<evidence type="ECO:0000256" key="7">
    <source>
        <dbReference type="ARBA" id="ARBA00022723"/>
    </source>
</evidence>